<protein>
    <submittedName>
        <fullName evidence="2">Uncharacterized protein</fullName>
    </submittedName>
</protein>
<dbReference type="GeneID" id="9626851"/>
<dbReference type="InParanoid" id="D8UFG4"/>
<accession>D8UFG4</accession>
<proteinExistence type="predicted"/>
<feature type="compositionally biased region" description="Low complexity" evidence="1">
    <location>
        <begin position="64"/>
        <end position="88"/>
    </location>
</feature>
<sequence>MAGKPTQELGGGTILAGHRRRGKGPKEHLVGRGQTPLSAPARRAIERDGEEMNPPDRPETSKHATQLQPPTTKTTPPAAQLTQTTAAQREQAENGDLQSREGGSGGSGGAPS</sequence>
<dbReference type="AlphaFoldDB" id="D8UFG4"/>
<gene>
    <name evidence="2" type="ORF">VOLCADRAFT_98484</name>
</gene>
<feature type="compositionally biased region" description="Gly residues" evidence="1">
    <location>
        <begin position="102"/>
        <end position="112"/>
    </location>
</feature>
<organism evidence="3">
    <name type="scientific">Volvox carteri f. nagariensis</name>
    <dbReference type="NCBI Taxonomy" id="3068"/>
    <lineage>
        <taxon>Eukaryota</taxon>
        <taxon>Viridiplantae</taxon>
        <taxon>Chlorophyta</taxon>
        <taxon>core chlorophytes</taxon>
        <taxon>Chlorophyceae</taxon>
        <taxon>CS clade</taxon>
        <taxon>Chlamydomonadales</taxon>
        <taxon>Volvocaceae</taxon>
        <taxon>Volvox</taxon>
    </lineage>
</organism>
<dbReference type="KEGG" id="vcn:VOLCADRAFT_98484"/>
<dbReference type="EMBL" id="GL378394">
    <property type="protein sequence ID" value="EFJ41454.1"/>
    <property type="molecule type" value="Genomic_DNA"/>
</dbReference>
<feature type="region of interest" description="Disordered" evidence="1">
    <location>
        <begin position="1"/>
        <end position="112"/>
    </location>
</feature>
<evidence type="ECO:0000256" key="1">
    <source>
        <dbReference type="SAM" id="MobiDB-lite"/>
    </source>
</evidence>
<keyword evidence="3" id="KW-1185">Reference proteome</keyword>
<evidence type="ECO:0000313" key="2">
    <source>
        <dbReference type="EMBL" id="EFJ41454.1"/>
    </source>
</evidence>
<dbReference type="RefSeq" id="XP_002957399.1">
    <property type="nucleotide sequence ID" value="XM_002957353.1"/>
</dbReference>
<evidence type="ECO:0000313" key="3">
    <source>
        <dbReference type="Proteomes" id="UP000001058"/>
    </source>
</evidence>
<reference evidence="2 3" key="1">
    <citation type="journal article" date="2010" name="Science">
        <title>Genomic analysis of organismal complexity in the multicellular green alga Volvox carteri.</title>
        <authorList>
            <person name="Prochnik S.E."/>
            <person name="Umen J."/>
            <person name="Nedelcu A.M."/>
            <person name="Hallmann A."/>
            <person name="Miller S.M."/>
            <person name="Nishii I."/>
            <person name="Ferris P."/>
            <person name="Kuo A."/>
            <person name="Mitros T."/>
            <person name="Fritz-Laylin L.K."/>
            <person name="Hellsten U."/>
            <person name="Chapman J."/>
            <person name="Simakov O."/>
            <person name="Rensing S.A."/>
            <person name="Terry A."/>
            <person name="Pangilinan J."/>
            <person name="Kapitonov V."/>
            <person name="Jurka J."/>
            <person name="Salamov A."/>
            <person name="Shapiro H."/>
            <person name="Schmutz J."/>
            <person name="Grimwood J."/>
            <person name="Lindquist E."/>
            <person name="Lucas S."/>
            <person name="Grigoriev I.V."/>
            <person name="Schmitt R."/>
            <person name="Kirk D."/>
            <person name="Rokhsar D.S."/>
        </authorList>
    </citation>
    <scope>NUCLEOTIDE SEQUENCE [LARGE SCALE GENOMIC DNA]</scope>
    <source>
        <strain evidence="3">f. Nagariensis / Eve</strain>
    </source>
</reference>
<dbReference type="Proteomes" id="UP000001058">
    <property type="component" value="Unassembled WGS sequence"/>
</dbReference>
<name>D8UFG4_VOLCA</name>